<keyword evidence="2" id="KW-1185">Reference proteome</keyword>
<protein>
    <submittedName>
        <fullName evidence="1">Uncharacterized protein</fullName>
    </submittedName>
</protein>
<dbReference type="STRING" id="1156395.DBT_1909"/>
<dbReference type="Proteomes" id="UP000093080">
    <property type="component" value="Unassembled WGS sequence"/>
</dbReference>
<comment type="caution">
    <text evidence="1">The sequence shown here is derived from an EMBL/GenBank/DDBJ whole genome shotgun (WGS) entry which is preliminary data.</text>
</comment>
<name>A0A1B9F459_9BACT</name>
<evidence type="ECO:0000313" key="2">
    <source>
        <dbReference type="Proteomes" id="UP000093080"/>
    </source>
</evidence>
<organism evidence="1 2">
    <name type="scientific">Dissulfuribacter thermophilus</name>
    <dbReference type="NCBI Taxonomy" id="1156395"/>
    <lineage>
        <taxon>Bacteria</taxon>
        <taxon>Pseudomonadati</taxon>
        <taxon>Thermodesulfobacteriota</taxon>
        <taxon>Dissulfuribacteria</taxon>
        <taxon>Dissulfuribacterales</taxon>
        <taxon>Dissulfuribacteraceae</taxon>
        <taxon>Dissulfuribacter</taxon>
    </lineage>
</organism>
<dbReference type="EMBL" id="MAGO01000010">
    <property type="protein sequence ID" value="OCC14595.1"/>
    <property type="molecule type" value="Genomic_DNA"/>
</dbReference>
<sequence>MSQTDRERLLFSVIRDCAFKIRKELAKETGIDELFSI</sequence>
<proteinExistence type="predicted"/>
<gene>
    <name evidence="1" type="ORF">DBT_1909</name>
</gene>
<evidence type="ECO:0000313" key="1">
    <source>
        <dbReference type="EMBL" id="OCC14595.1"/>
    </source>
</evidence>
<reference evidence="1 2" key="1">
    <citation type="submission" date="2016-06" db="EMBL/GenBank/DDBJ databases">
        <title>Respiratory ammonification of nitrate coupled to the oxidation of elemental sulfur in deep-sea autotrophic thermophilic bacteria.</title>
        <authorList>
            <person name="Slobodkina G.B."/>
            <person name="Mardanov A.V."/>
            <person name="Ravin N.V."/>
            <person name="Frolova A.A."/>
            <person name="Viryasiv M.B."/>
            <person name="Chernyh N.A."/>
            <person name="Bonch-Osmolovskaya E.A."/>
            <person name="Slobodkin A.I."/>
        </authorList>
    </citation>
    <scope>NUCLEOTIDE SEQUENCE [LARGE SCALE GENOMIC DNA]</scope>
    <source>
        <strain evidence="1 2">S69</strain>
    </source>
</reference>
<accession>A0A1B9F459</accession>
<dbReference type="AlphaFoldDB" id="A0A1B9F459"/>